<comment type="function">
    <text evidence="4">Required for assembly of dynein regulatory complex (DRC) and inner dynein arm (IDA) complexes, which are responsible for ciliary beat regulation, thereby playing a central role in motility in cilia and flagella. Probably acts together with CCDC40 to form a molecular ruler that determines the 96 nanometer (nm) repeat length and arrangements of components in cilia and flagella. Not required for outer dynein arm complexes assembly.</text>
</comment>
<protein>
    <recommendedName>
        <fullName evidence="2">Coiled-coil domain-containing protein 39</fullName>
    </recommendedName>
</protein>
<evidence type="ECO:0000256" key="1">
    <source>
        <dbReference type="ARBA" id="ARBA00005805"/>
    </source>
</evidence>
<name>A0ABD2QFE4_9PLAT</name>
<dbReference type="Proteomes" id="UP001626550">
    <property type="component" value="Unassembled WGS sequence"/>
</dbReference>
<feature type="coiled-coil region" evidence="5">
    <location>
        <begin position="29"/>
        <end position="91"/>
    </location>
</feature>
<dbReference type="PANTHER" id="PTHR18962:SF0">
    <property type="entry name" value="COILED-COIL DOMAIN-CONTAINING PROTEIN 39"/>
    <property type="match status" value="1"/>
</dbReference>
<evidence type="ECO:0000256" key="3">
    <source>
        <dbReference type="ARBA" id="ARBA00023054"/>
    </source>
</evidence>
<comment type="similarity">
    <text evidence="1">Belongs to the CCDC39 family.</text>
</comment>
<reference evidence="6 7" key="1">
    <citation type="submission" date="2024-11" db="EMBL/GenBank/DDBJ databases">
        <title>Adaptive evolution of stress response genes in parasites aligns with host niche diversity.</title>
        <authorList>
            <person name="Hahn C."/>
            <person name="Resl P."/>
        </authorList>
    </citation>
    <scope>NUCLEOTIDE SEQUENCE [LARGE SCALE GENOMIC DNA]</scope>
    <source>
        <strain evidence="6">EGGRZ-B1_66</strain>
        <tissue evidence="6">Body</tissue>
    </source>
</reference>
<sequence>MKVDNKTLEAWLQEAESREEDFLVLDKYKQKDTNKIKELRQTIKRLNEEAMQNKCILQDRITRTRTNNIQIDKAFEELDEFKKQRKNVLSKWEGTVNFLKTRDANIDHMKTNVAREKENQIRETIRFLNEQHSNATEMERKIQDIESFLSQLKLQVSSNEKSLVDFKSEMDSLKRQTDRTAQELDKVRKTVTYYKKEKSRRTEK</sequence>
<dbReference type="EMBL" id="JBJKFK010000297">
    <property type="protein sequence ID" value="KAL3318027.1"/>
    <property type="molecule type" value="Genomic_DNA"/>
</dbReference>
<evidence type="ECO:0000256" key="5">
    <source>
        <dbReference type="SAM" id="Coils"/>
    </source>
</evidence>
<comment type="caution">
    <text evidence="6">The sequence shown here is derived from an EMBL/GenBank/DDBJ whole genome shotgun (WGS) entry which is preliminary data.</text>
</comment>
<dbReference type="InterPro" id="IPR033290">
    <property type="entry name" value="CCDC39"/>
</dbReference>
<organism evidence="6 7">
    <name type="scientific">Cichlidogyrus casuarinus</name>
    <dbReference type="NCBI Taxonomy" id="1844966"/>
    <lineage>
        <taxon>Eukaryota</taxon>
        <taxon>Metazoa</taxon>
        <taxon>Spiralia</taxon>
        <taxon>Lophotrochozoa</taxon>
        <taxon>Platyhelminthes</taxon>
        <taxon>Monogenea</taxon>
        <taxon>Monopisthocotylea</taxon>
        <taxon>Dactylogyridea</taxon>
        <taxon>Ancyrocephalidae</taxon>
        <taxon>Cichlidogyrus</taxon>
    </lineage>
</organism>
<proteinExistence type="inferred from homology"/>
<evidence type="ECO:0000256" key="2">
    <source>
        <dbReference type="ARBA" id="ARBA00016725"/>
    </source>
</evidence>
<keyword evidence="3 5" id="KW-0175">Coiled coil</keyword>
<keyword evidence="7" id="KW-1185">Reference proteome</keyword>
<dbReference type="AlphaFoldDB" id="A0ABD2QFE4"/>
<evidence type="ECO:0000256" key="4">
    <source>
        <dbReference type="ARBA" id="ARBA00045182"/>
    </source>
</evidence>
<accession>A0ABD2QFE4</accession>
<dbReference type="Pfam" id="PF24161">
    <property type="entry name" value="CCDC39"/>
    <property type="match status" value="1"/>
</dbReference>
<feature type="coiled-coil region" evidence="5">
    <location>
        <begin position="135"/>
        <end position="190"/>
    </location>
</feature>
<evidence type="ECO:0000313" key="6">
    <source>
        <dbReference type="EMBL" id="KAL3318027.1"/>
    </source>
</evidence>
<gene>
    <name evidence="6" type="primary">CCDC39_3</name>
    <name evidence="6" type="ORF">Ciccas_003316</name>
</gene>
<dbReference type="PANTHER" id="PTHR18962">
    <property type="entry name" value="COILED-COIL DOMAIN-CONTAINING PROTEIN 39"/>
    <property type="match status" value="1"/>
</dbReference>
<evidence type="ECO:0000313" key="7">
    <source>
        <dbReference type="Proteomes" id="UP001626550"/>
    </source>
</evidence>